<dbReference type="PROSITE" id="PS50119">
    <property type="entry name" value="ZF_BBOX"/>
    <property type="match status" value="1"/>
</dbReference>
<evidence type="ECO:0000256" key="1">
    <source>
        <dbReference type="PROSITE-ProRule" id="PRU00024"/>
    </source>
</evidence>
<dbReference type="PANTHER" id="PTHR25462">
    <property type="entry name" value="BONUS, ISOFORM C-RELATED"/>
    <property type="match status" value="1"/>
</dbReference>
<protein>
    <recommendedName>
        <fullName evidence="3">B box-type domain-containing protein</fullName>
    </recommendedName>
</protein>
<dbReference type="InterPro" id="IPR047153">
    <property type="entry name" value="TRIM45/56/19-like"/>
</dbReference>
<keyword evidence="1" id="KW-0863">Zinc-finger</keyword>
<organism evidence="4 5">
    <name type="scientific">Mytilus coruscus</name>
    <name type="common">Sea mussel</name>
    <dbReference type="NCBI Taxonomy" id="42192"/>
    <lineage>
        <taxon>Eukaryota</taxon>
        <taxon>Metazoa</taxon>
        <taxon>Spiralia</taxon>
        <taxon>Lophotrochozoa</taxon>
        <taxon>Mollusca</taxon>
        <taxon>Bivalvia</taxon>
        <taxon>Autobranchia</taxon>
        <taxon>Pteriomorphia</taxon>
        <taxon>Mytilida</taxon>
        <taxon>Mytiloidea</taxon>
        <taxon>Mytilidae</taxon>
        <taxon>Mytilinae</taxon>
        <taxon>Mytilus</taxon>
    </lineage>
</organism>
<evidence type="ECO:0000259" key="3">
    <source>
        <dbReference type="PROSITE" id="PS50119"/>
    </source>
</evidence>
<evidence type="ECO:0000313" key="4">
    <source>
        <dbReference type="EMBL" id="CAC5416453.1"/>
    </source>
</evidence>
<dbReference type="CDD" id="cd19757">
    <property type="entry name" value="Bbox1"/>
    <property type="match status" value="1"/>
</dbReference>
<feature type="coiled-coil region" evidence="2">
    <location>
        <begin position="137"/>
        <end position="164"/>
    </location>
</feature>
<dbReference type="OrthoDB" id="6108580at2759"/>
<name>A0A6J8E8X3_MYTCO</name>
<dbReference type="AlphaFoldDB" id="A0A6J8E8X3"/>
<keyword evidence="1" id="KW-0479">Metal-binding</keyword>
<dbReference type="InterPro" id="IPR000315">
    <property type="entry name" value="Znf_B-box"/>
</dbReference>
<accession>A0A6J8E8X3</accession>
<dbReference type="EMBL" id="CACVKT020008653">
    <property type="protein sequence ID" value="CAC5416453.1"/>
    <property type="molecule type" value="Genomic_DNA"/>
</dbReference>
<dbReference type="GO" id="GO:0008270">
    <property type="term" value="F:zinc ion binding"/>
    <property type="evidence" value="ECO:0007669"/>
    <property type="project" value="UniProtKB-KW"/>
</dbReference>
<keyword evidence="2" id="KW-0175">Coiled coil</keyword>
<dbReference type="Pfam" id="PF22586">
    <property type="entry name" value="ANCHR-like_BBOX"/>
    <property type="match status" value="1"/>
</dbReference>
<dbReference type="SUPFAM" id="SSF57845">
    <property type="entry name" value="B-box zinc-binding domain"/>
    <property type="match status" value="1"/>
</dbReference>
<keyword evidence="5" id="KW-1185">Reference proteome</keyword>
<keyword evidence="1" id="KW-0862">Zinc</keyword>
<gene>
    <name evidence="4" type="ORF">MCOR_49070</name>
</gene>
<evidence type="ECO:0000313" key="5">
    <source>
        <dbReference type="Proteomes" id="UP000507470"/>
    </source>
</evidence>
<sequence length="319" mass="37199">MSSKLNVCKECEYRNINKPSVVWCSKCDEWLCMECKKHHAASKVSRNHNIVSLSEYQKLISSILINTKVCPKHNEKYQRFCKKHDTPYCRRCVVEAHNNCKELNAIDDVIQSVKSSNAFLEMDQMLAEVSENLQRIRNDRQENISSMERDRATIEREIQQTRISINRYLDKLQNGLVKELYTAEEKEKKNINNLISPIQKKESEITECKNTLDIIRHHVSDLETFLTLKHIQRDVTNNEQFLESLLQKDRMNCVSISWKSDKALETLSTTIYKIGNIILKVRSSDVTLANRNNEKAQTIVPIRIEARSSYANRKKNIHG</sequence>
<dbReference type="SMART" id="SM00336">
    <property type="entry name" value="BBOX"/>
    <property type="match status" value="2"/>
</dbReference>
<feature type="domain" description="B box-type" evidence="3">
    <location>
        <begin position="3"/>
        <end position="53"/>
    </location>
</feature>
<dbReference type="PANTHER" id="PTHR25462:SF296">
    <property type="entry name" value="MEIOTIC P26, ISOFORM F"/>
    <property type="match status" value="1"/>
</dbReference>
<proteinExistence type="predicted"/>
<evidence type="ECO:0000256" key="2">
    <source>
        <dbReference type="SAM" id="Coils"/>
    </source>
</evidence>
<dbReference type="Proteomes" id="UP000507470">
    <property type="component" value="Unassembled WGS sequence"/>
</dbReference>
<dbReference type="Gene3D" id="3.30.160.60">
    <property type="entry name" value="Classic Zinc Finger"/>
    <property type="match status" value="1"/>
</dbReference>
<reference evidence="4 5" key="1">
    <citation type="submission" date="2020-06" db="EMBL/GenBank/DDBJ databases">
        <authorList>
            <person name="Li R."/>
            <person name="Bekaert M."/>
        </authorList>
    </citation>
    <scope>NUCLEOTIDE SEQUENCE [LARGE SCALE GENOMIC DNA]</scope>
    <source>
        <strain evidence="5">wild</strain>
    </source>
</reference>